<comment type="caution">
    <text evidence="1">The sequence shown here is derived from an EMBL/GenBank/DDBJ whole genome shotgun (WGS) entry which is preliminary data.</text>
</comment>
<proteinExistence type="predicted"/>
<sequence length="153" mass="17970">MKKIVVFLSFLIFSWLGEASTGVEYTQLEEKDGTVYYRGEKYTGKVSRGKDRYYYENGKANGTWLWFYPNGNLKTIETWKEGKLQGKYILYLENGNPVMKTSYWKGKDMGEYLLYYPNGMLRVKGRYEYGKPIGVWEYYTETGKLKAKGKEVL</sequence>
<evidence type="ECO:0000313" key="1">
    <source>
        <dbReference type="EMBL" id="KYL04609.1"/>
    </source>
</evidence>
<dbReference type="eggNOG" id="COG2849">
    <property type="taxonomic scope" value="Bacteria"/>
</dbReference>
<dbReference type="AlphaFoldDB" id="A0A162IWU5"/>
<dbReference type="InterPro" id="IPR011652">
    <property type="entry name" value="MORN_2"/>
</dbReference>
<dbReference type="SUPFAM" id="SSF82185">
    <property type="entry name" value="Histone H3 K4-specific methyltransferase SET7/9 N-terminal domain"/>
    <property type="match status" value="1"/>
</dbReference>
<dbReference type="Gene3D" id="2.20.110.10">
    <property type="entry name" value="Histone H3 K4-specific methyltransferase SET7/9 N-terminal domain"/>
    <property type="match status" value="2"/>
</dbReference>
<accession>A0A162IWU5</accession>
<organism evidence="1 2">
    <name type="scientific">Fusobacterium necrophorum subsp. funduliforme</name>
    <dbReference type="NCBI Taxonomy" id="143387"/>
    <lineage>
        <taxon>Bacteria</taxon>
        <taxon>Fusobacteriati</taxon>
        <taxon>Fusobacteriota</taxon>
        <taxon>Fusobacteriia</taxon>
        <taxon>Fusobacteriales</taxon>
        <taxon>Fusobacteriaceae</taxon>
        <taxon>Fusobacterium</taxon>
    </lineage>
</organism>
<evidence type="ECO:0008006" key="3">
    <source>
        <dbReference type="Google" id="ProtNLM"/>
    </source>
</evidence>
<dbReference type="Proteomes" id="UP000075816">
    <property type="component" value="Unassembled WGS sequence"/>
</dbReference>
<dbReference type="RefSeq" id="WP_005957062.1">
    <property type="nucleotide sequence ID" value="NZ_CAXOUJ010000028.1"/>
</dbReference>
<gene>
    <name evidence="1" type="ORF">A2J07_04700</name>
</gene>
<dbReference type="KEGG" id="fnf:BSQ88_03065"/>
<dbReference type="Pfam" id="PF07661">
    <property type="entry name" value="MORN_2"/>
    <property type="match status" value="4"/>
</dbReference>
<dbReference type="EMBL" id="LVEA01000031">
    <property type="protein sequence ID" value="KYL04609.1"/>
    <property type="molecule type" value="Genomic_DNA"/>
</dbReference>
<name>A0A162IWU5_9FUSO</name>
<evidence type="ECO:0000313" key="2">
    <source>
        <dbReference type="Proteomes" id="UP000075816"/>
    </source>
</evidence>
<protein>
    <recommendedName>
        <fullName evidence="3">Toxin-antitoxin system YwqK family antitoxin</fullName>
    </recommendedName>
</protein>
<reference evidence="1 2" key="1">
    <citation type="submission" date="2016-03" db="EMBL/GenBank/DDBJ databases">
        <title>Comparative genomics of human isolates of Fusobacterium necrophorum.</title>
        <authorList>
            <person name="Jensen A."/>
            <person name="Bank S."/>
            <person name="Andersen P.S."/>
            <person name="Kristensen L.H."/>
            <person name="Prag J."/>
        </authorList>
    </citation>
    <scope>NUCLEOTIDE SEQUENCE [LARGE SCALE GENOMIC DNA]</scope>
    <source>
        <strain evidence="1 2">LS_1264</strain>
    </source>
</reference>